<evidence type="ECO:0008006" key="4">
    <source>
        <dbReference type="Google" id="ProtNLM"/>
    </source>
</evidence>
<evidence type="ECO:0000256" key="1">
    <source>
        <dbReference type="SAM" id="SignalP"/>
    </source>
</evidence>
<organism evidence="2 3">
    <name type="scientific">Pedobacter cryoconitis</name>
    <dbReference type="NCBI Taxonomy" id="188932"/>
    <lineage>
        <taxon>Bacteria</taxon>
        <taxon>Pseudomonadati</taxon>
        <taxon>Bacteroidota</taxon>
        <taxon>Sphingobacteriia</taxon>
        <taxon>Sphingobacteriales</taxon>
        <taxon>Sphingobacteriaceae</taxon>
        <taxon>Pedobacter</taxon>
    </lineage>
</organism>
<gene>
    <name evidence="2" type="ORF">HDF25_000924</name>
</gene>
<proteinExistence type="predicted"/>
<reference evidence="2 3" key="1">
    <citation type="submission" date="2020-08" db="EMBL/GenBank/DDBJ databases">
        <title>Genomic Encyclopedia of Type Strains, Phase IV (KMG-V): Genome sequencing to study the core and pangenomes of soil and plant-associated prokaryotes.</title>
        <authorList>
            <person name="Whitman W."/>
        </authorList>
    </citation>
    <scope>NUCLEOTIDE SEQUENCE [LARGE SCALE GENOMIC DNA]</scope>
    <source>
        <strain evidence="2 3">M2T3</strain>
    </source>
</reference>
<sequence>MKIFHKQVAVLSVVLFFISNALYAQQNVLPQQIDRWAIQQDGSIFWKIGDRLPHADHIEMSGQKVSIWVQYEVDSLRRLHLKRTVVFPTFRMKPNDTHASLMQVISDDELPKIFINGKPLKDDLINGHRIAGLQEQVTGIRQNGIMEIYSKIGNHGTISLKRSLFPSVDKAMAIEKLVFVNTGALPALISMDGQDREIRIDTSRSYQVPHSLILKTTGDGSHLVQPGDSLLFAVSYQAVPDRQSVMNAAVLPEENARKERIRQISQQLQLYTPDVTLNTAFAFAKIRAAESIFKTKGGLMHGPGGLSYYAAIWANDEAEYVNPFFAFLGDDLANRSAMNAYRMFAAYMNPEYKPIPSSIVAEGASFWNGAGDRGDQAMIAYGASRYALANGNIDSARVLWPLIEWCLEYSRRKLNAEGVVASQSDELEGRFPAGEANLSTSSLYYDALISASKLGELLGKPSKLTEGYFNQAKALRLSIDKYFAADVEGFDTYRYYKGNTILRSWICMPLTVGIDEHKEGTIKALFSPRLFTPDGLLTQAGDKTFWDRSTLYALRGILAAGETDAAMSYLQYYSRRRLLGEHVPYPVEAYPEGGQRHLSAESGLYCRVFTEGLFGMRPIGFDSFNCTPRMPKGWNEMALRNIHSFGNVFDLEISRLTDKKLLISVRKKGKVYEYRINEGATQLIKL</sequence>
<dbReference type="AlphaFoldDB" id="A0A7X0J1M1"/>
<protein>
    <recommendedName>
        <fullName evidence="4">Glycogen debranching enzyme</fullName>
    </recommendedName>
</protein>
<evidence type="ECO:0000313" key="3">
    <source>
        <dbReference type="Proteomes" id="UP000521017"/>
    </source>
</evidence>
<feature type="signal peptide" evidence="1">
    <location>
        <begin position="1"/>
        <end position="24"/>
    </location>
</feature>
<evidence type="ECO:0000313" key="2">
    <source>
        <dbReference type="EMBL" id="MBB6498787.1"/>
    </source>
</evidence>
<dbReference type="InterPro" id="IPR012341">
    <property type="entry name" value="6hp_glycosidase-like_sf"/>
</dbReference>
<dbReference type="SUPFAM" id="SSF48208">
    <property type="entry name" value="Six-hairpin glycosidases"/>
    <property type="match status" value="1"/>
</dbReference>
<dbReference type="EMBL" id="JACHCC010000002">
    <property type="protein sequence ID" value="MBB6498787.1"/>
    <property type="molecule type" value="Genomic_DNA"/>
</dbReference>
<accession>A0A7X0J1M1</accession>
<keyword evidence="1" id="KW-0732">Signal</keyword>
<dbReference type="Proteomes" id="UP000521017">
    <property type="component" value="Unassembled WGS sequence"/>
</dbReference>
<dbReference type="InterPro" id="IPR008928">
    <property type="entry name" value="6-hairpin_glycosidase_sf"/>
</dbReference>
<dbReference type="GO" id="GO:0005975">
    <property type="term" value="P:carbohydrate metabolic process"/>
    <property type="evidence" value="ECO:0007669"/>
    <property type="project" value="InterPro"/>
</dbReference>
<dbReference type="RefSeq" id="WP_184623221.1">
    <property type="nucleotide sequence ID" value="NZ_JACHCC010000002.1"/>
</dbReference>
<name>A0A7X0J1M1_9SPHI</name>
<dbReference type="Gene3D" id="1.50.10.10">
    <property type="match status" value="1"/>
</dbReference>
<comment type="caution">
    <text evidence="2">The sequence shown here is derived from an EMBL/GenBank/DDBJ whole genome shotgun (WGS) entry which is preliminary data.</text>
</comment>
<feature type="chain" id="PRO_5031054208" description="Glycogen debranching enzyme" evidence="1">
    <location>
        <begin position="25"/>
        <end position="686"/>
    </location>
</feature>